<keyword evidence="6" id="KW-1185">Reference proteome</keyword>
<dbReference type="EMBL" id="JACSQD010000006">
    <property type="protein sequence ID" value="MBD7996304.1"/>
    <property type="molecule type" value="Genomic_DNA"/>
</dbReference>
<dbReference type="Gene3D" id="3.60.15.10">
    <property type="entry name" value="Ribonuclease Z/Hydroxyacylglutathione hydrolase-like"/>
    <property type="match status" value="1"/>
</dbReference>
<sequence length="401" mass="42316">MCDVVGKALNQVPEASRRRFLSGAGAMAALSGLALAGCSTPEANSSQTSASASDGGGGNTRTSLVLLGTAGGPTVLTDERFGVATAVTYEDRVYLVDLGHGSHMNLIRAGLGGEGFGGTSMARIRGIFFTHLHSDHIVEWPAVYATAGMNSVGRTIDGPIEVFGPGDRGSLVRVFPPNRAEPPVFNPDDPTPGISGMTSYLRQAFAADFNDRARDSNFESPDATFNVQDLDISSLWTVDPEGVPPRLTAPIEVWEDDDVKITATLVDHRPTAPAFAYRFDTPDGSVVISGDTGVSANLIDLAQGCDYLVHEVIDPQFAEDLAAVLPPEIAPAVKEHLLISHTTIEQVGRDVAEPAGAKNLVLSHLVPGNNPDSRWEEARKGYSGNLIVGKDLMRFGVGAKA</sequence>
<organism evidence="5 6">
    <name type="scientific">Arthrobacter gallicola</name>
    <dbReference type="NCBI Taxonomy" id="2762225"/>
    <lineage>
        <taxon>Bacteria</taxon>
        <taxon>Bacillati</taxon>
        <taxon>Actinomycetota</taxon>
        <taxon>Actinomycetes</taxon>
        <taxon>Micrococcales</taxon>
        <taxon>Micrococcaceae</taxon>
        <taxon>Arthrobacter</taxon>
    </lineage>
</organism>
<feature type="chain" id="PRO_5045484901" evidence="3">
    <location>
        <begin position="37"/>
        <end position="401"/>
    </location>
</feature>
<protein>
    <submittedName>
        <fullName evidence="5">MBL fold metallo-hydrolase</fullName>
    </submittedName>
</protein>
<feature type="signal peptide" evidence="3">
    <location>
        <begin position="1"/>
        <end position="36"/>
    </location>
</feature>
<evidence type="ECO:0000256" key="2">
    <source>
        <dbReference type="ARBA" id="ARBA00022801"/>
    </source>
</evidence>
<dbReference type="InterPro" id="IPR044094">
    <property type="entry name" value="AtsA-like_MBL-fold"/>
</dbReference>
<dbReference type="InterPro" id="IPR001279">
    <property type="entry name" value="Metallo-B-lactamas"/>
</dbReference>
<evidence type="ECO:0000259" key="4">
    <source>
        <dbReference type="Pfam" id="PF00753"/>
    </source>
</evidence>
<dbReference type="PANTHER" id="PTHR46018">
    <property type="entry name" value="ZINC PHOSPHODIESTERASE ELAC PROTEIN 1"/>
    <property type="match status" value="1"/>
</dbReference>
<feature type="domain" description="Metallo-beta-lactamase" evidence="4">
    <location>
        <begin position="79"/>
        <end position="310"/>
    </location>
</feature>
<reference evidence="5 6" key="1">
    <citation type="submission" date="2020-08" db="EMBL/GenBank/DDBJ databases">
        <title>A Genomic Blueprint of the Chicken Gut Microbiome.</title>
        <authorList>
            <person name="Gilroy R."/>
            <person name="Ravi A."/>
            <person name="Getino M."/>
            <person name="Pursley I."/>
            <person name="Horton D.L."/>
            <person name="Alikhan N.-F."/>
            <person name="Baker D."/>
            <person name="Gharbi K."/>
            <person name="Hall N."/>
            <person name="Watson M."/>
            <person name="Adriaenssens E.M."/>
            <person name="Foster-Nyarko E."/>
            <person name="Jarju S."/>
            <person name="Secka A."/>
            <person name="Antonio M."/>
            <person name="Oren A."/>
            <person name="Chaudhuri R."/>
            <person name="La Ragione R.M."/>
            <person name="Hildebrand F."/>
            <person name="Pallen M.J."/>
        </authorList>
    </citation>
    <scope>NUCLEOTIDE SEQUENCE [LARGE SCALE GENOMIC DNA]</scope>
    <source>
        <strain evidence="5 6">Sa2CUA1</strain>
    </source>
</reference>
<evidence type="ECO:0000313" key="5">
    <source>
        <dbReference type="EMBL" id="MBD7996304.1"/>
    </source>
</evidence>
<name>A0ABR8UUR6_9MICC</name>
<keyword evidence="3" id="KW-0732">Signal</keyword>
<dbReference type="RefSeq" id="WP_191808588.1">
    <property type="nucleotide sequence ID" value="NZ_JACSQD010000006.1"/>
</dbReference>
<keyword evidence="1" id="KW-0540">Nuclease</keyword>
<dbReference type="Proteomes" id="UP000609874">
    <property type="component" value="Unassembled WGS sequence"/>
</dbReference>
<dbReference type="InterPro" id="IPR036866">
    <property type="entry name" value="RibonucZ/Hydroxyglut_hydro"/>
</dbReference>
<keyword evidence="2" id="KW-0378">Hydrolase</keyword>
<dbReference type="InterPro" id="IPR006311">
    <property type="entry name" value="TAT_signal"/>
</dbReference>
<proteinExistence type="predicted"/>
<comment type="caution">
    <text evidence="5">The sequence shown here is derived from an EMBL/GenBank/DDBJ whole genome shotgun (WGS) entry which is preliminary data.</text>
</comment>
<gene>
    <name evidence="5" type="ORF">H9639_13450</name>
</gene>
<dbReference type="SUPFAM" id="SSF56281">
    <property type="entry name" value="Metallo-hydrolase/oxidoreductase"/>
    <property type="match status" value="1"/>
</dbReference>
<accession>A0ABR8UUR6</accession>
<evidence type="ECO:0000313" key="6">
    <source>
        <dbReference type="Proteomes" id="UP000609874"/>
    </source>
</evidence>
<dbReference type="PROSITE" id="PS51318">
    <property type="entry name" value="TAT"/>
    <property type="match status" value="1"/>
</dbReference>
<dbReference type="PANTHER" id="PTHR46018:SF2">
    <property type="entry name" value="ZINC PHOSPHODIESTERASE ELAC PROTEIN 1"/>
    <property type="match status" value="1"/>
</dbReference>
<evidence type="ECO:0000256" key="1">
    <source>
        <dbReference type="ARBA" id="ARBA00022759"/>
    </source>
</evidence>
<dbReference type="CDD" id="cd07719">
    <property type="entry name" value="arylsulfatase_AtsA-like_MBL-fold"/>
    <property type="match status" value="1"/>
</dbReference>
<dbReference type="Pfam" id="PF00753">
    <property type="entry name" value="Lactamase_B"/>
    <property type="match status" value="1"/>
</dbReference>
<evidence type="ECO:0000256" key="3">
    <source>
        <dbReference type="SAM" id="SignalP"/>
    </source>
</evidence>
<keyword evidence="1" id="KW-0255">Endonuclease</keyword>